<gene>
    <name evidence="1" type="ORF">TeGR_g14703</name>
</gene>
<dbReference type="Proteomes" id="UP001165060">
    <property type="component" value="Unassembled WGS sequence"/>
</dbReference>
<dbReference type="Gene3D" id="2.130.10.10">
    <property type="entry name" value="YVTN repeat-like/Quinoprotein amine dehydrogenase"/>
    <property type="match status" value="1"/>
</dbReference>
<dbReference type="InterPro" id="IPR029982">
    <property type="entry name" value="Kptn"/>
</dbReference>
<feature type="non-terminal residue" evidence="1">
    <location>
        <position position="1"/>
    </location>
</feature>
<accession>A0ABQ6N2T2</accession>
<keyword evidence="2" id="KW-1185">Reference proteome</keyword>
<dbReference type="EMBL" id="BRYB01003597">
    <property type="protein sequence ID" value="GMI39274.1"/>
    <property type="molecule type" value="Genomic_DNA"/>
</dbReference>
<dbReference type="InterPro" id="IPR036322">
    <property type="entry name" value="WD40_repeat_dom_sf"/>
</dbReference>
<evidence type="ECO:0000313" key="1">
    <source>
        <dbReference type="EMBL" id="GMI39274.1"/>
    </source>
</evidence>
<dbReference type="InterPro" id="IPR015943">
    <property type="entry name" value="WD40/YVTN_repeat-like_dom_sf"/>
</dbReference>
<dbReference type="PANTHER" id="PTHR15435">
    <property type="entry name" value="KICSTOR COMPLEX PROTEIN KAPTIN"/>
    <property type="match status" value="1"/>
</dbReference>
<dbReference type="SUPFAM" id="SSF50978">
    <property type="entry name" value="WD40 repeat-like"/>
    <property type="match status" value="1"/>
</dbReference>
<protein>
    <recommendedName>
        <fullName evidence="3">Kaptin</fullName>
    </recommendedName>
</protein>
<evidence type="ECO:0000313" key="2">
    <source>
        <dbReference type="Proteomes" id="UP001165060"/>
    </source>
</evidence>
<proteinExistence type="predicted"/>
<comment type="caution">
    <text evidence="1">The sequence shown here is derived from an EMBL/GenBank/DDBJ whole genome shotgun (WGS) entry which is preliminary data.</text>
</comment>
<evidence type="ECO:0008006" key="3">
    <source>
        <dbReference type="Google" id="ProtNLM"/>
    </source>
</evidence>
<reference evidence="1 2" key="1">
    <citation type="journal article" date="2023" name="Commun. Biol.">
        <title>Genome analysis of Parmales, the sister group of diatoms, reveals the evolutionary specialization of diatoms from phago-mixotrophs to photoautotrophs.</title>
        <authorList>
            <person name="Ban H."/>
            <person name="Sato S."/>
            <person name="Yoshikawa S."/>
            <person name="Yamada K."/>
            <person name="Nakamura Y."/>
            <person name="Ichinomiya M."/>
            <person name="Sato N."/>
            <person name="Blanc-Mathieu R."/>
            <person name="Endo H."/>
            <person name="Kuwata A."/>
            <person name="Ogata H."/>
        </authorList>
    </citation>
    <scope>NUCLEOTIDE SEQUENCE [LARGE SCALE GENOMIC DNA]</scope>
</reference>
<organism evidence="1 2">
    <name type="scientific">Tetraparma gracilis</name>
    <dbReference type="NCBI Taxonomy" id="2962635"/>
    <lineage>
        <taxon>Eukaryota</taxon>
        <taxon>Sar</taxon>
        <taxon>Stramenopiles</taxon>
        <taxon>Ochrophyta</taxon>
        <taxon>Bolidophyceae</taxon>
        <taxon>Parmales</taxon>
        <taxon>Triparmaceae</taxon>
        <taxon>Tetraparma</taxon>
    </lineage>
</organism>
<name>A0ABQ6N2T2_9STRA</name>
<dbReference type="PANTHER" id="PTHR15435:SF2">
    <property type="entry name" value="KICSTOR COMPLEX PROTEIN KAPTIN"/>
    <property type="match status" value="1"/>
</dbReference>
<sequence>TLPIDFAPLVLHLTFLPRAGEPELTLLVSSSDLKLVVYQRSRETGLFEEVKDAVLPSVVSSPVMSIDTTTTQDRNYHVALGMKDGNVRLYTFSPTNPTPAEYTYHIDGPISCVQLSSPTSSSGSSDAASLRLLVASLAGFACIYTLGAGGKRKNDVIVPSVLTSGKTPVLCIYGAPFSCEGGFAIFVGDVAGNVRVYDEGHRLLFERCFSAPIHRVAVGDVDGDGQKEVVVLSKTRIHVLRRSNN</sequence>